<feature type="region of interest" description="Disordered" evidence="5">
    <location>
        <begin position="137"/>
        <end position="193"/>
    </location>
</feature>
<comment type="subunit">
    <text evidence="4">Component of the RNA polymerase III (Pol III) complex.</text>
</comment>
<dbReference type="Proteomes" id="UP000245383">
    <property type="component" value="Unassembled WGS sequence"/>
</dbReference>
<name>A0A2T9YEJ0_9FUNG</name>
<dbReference type="PIRSF" id="PIRSF000777">
    <property type="entry name" value="RNA_polIII_C31"/>
    <property type="match status" value="1"/>
</dbReference>
<dbReference type="GO" id="GO:0006383">
    <property type="term" value="P:transcription by RNA polymerase III"/>
    <property type="evidence" value="ECO:0007669"/>
    <property type="project" value="UniProtKB-UniRule"/>
</dbReference>
<dbReference type="OrthoDB" id="5377312at2759"/>
<keyword evidence="7" id="KW-1185">Reference proteome</keyword>
<evidence type="ECO:0000256" key="3">
    <source>
        <dbReference type="ARBA" id="ARBA00023242"/>
    </source>
</evidence>
<feature type="compositionally biased region" description="Acidic residues" evidence="5">
    <location>
        <begin position="144"/>
        <end position="168"/>
    </location>
</feature>
<feature type="compositionally biased region" description="Acidic residues" evidence="5">
    <location>
        <begin position="176"/>
        <end position="193"/>
    </location>
</feature>
<keyword evidence="3 4" id="KW-0539">Nucleus</keyword>
<dbReference type="PANTHER" id="PTHR15367:SF2">
    <property type="entry name" value="DNA-DIRECTED RNA POLYMERASE III SUBUNIT"/>
    <property type="match status" value="1"/>
</dbReference>
<dbReference type="Pfam" id="PF11705">
    <property type="entry name" value="RNA_pol_3_Rpc31"/>
    <property type="match status" value="1"/>
</dbReference>
<evidence type="ECO:0000313" key="7">
    <source>
        <dbReference type="Proteomes" id="UP000245383"/>
    </source>
</evidence>
<dbReference type="PANTHER" id="PTHR15367">
    <property type="entry name" value="DNA-DIRECTED RNA POLYMERASE III"/>
    <property type="match status" value="1"/>
</dbReference>
<dbReference type="AlphaFoldDB" id="A0A2T9YEJ0"/>
<dbReference type="GO" id="GO:0005666">
    <property type="term" value="C:RNA polymerase III complex"/>
    <property type="evidence" value="ECO:0007669"/>
    <property type="project" value="UniProtKB-UniRule"/>
</dbReference>
<comment type="similarity">
    <text evidence="2 4">Belongs to the eukaryotic RPC7 RNA polymerase subunit family.</text>
</comment>
<gene>
    <name evidence="6" type="ORF">BB561_004750</name>
</gene>
<comment type="function">
    <text evidence="4">DNA-dependent RNA polymerase catalyzes the transcription of DNA into RNA using the four ribonucleoside triphosphates as substrates. Specific peripheric component of RNA polymerase III which synthesizes small RNAs, such as 5S rRNA and tRNAs.</text>
</comment>
<reference evidence="6 7" key="1">
    <citation type="journal article" date="2018" name="MBio">
        <title>Comparative Genomics Reveals the Core Gene Toolbox for the Fungus-Insect Symbiosis.</title>
        <authorList>
            <person name="Wang Y."/>
            <person name="Stata M."/>
            <person name="Wang W."/>
            <person name="Stajich J.E."/>
            <person name="White M.M."/>
            <person name="Moncalvo J.M."/>
        </authorList>
    </citation>
    <scope>NUCLEOTIDE SEQUENCE [LARGE SCALE GENOMIC DNA]</scope>
    <source>
        <strain evidence="6 7">SWE-8-4</strain>
    </source>
</reference>
<evidence type="ECO:0000256" key="1">
    <source>
        <dbReference type="ARBA" id="ARBA00004123"/>
    </source>
</evidence>
<accession>A0A2T9YEJ0</accession>
<evidence type="ECO:0000313" key="6">
    <source>
        <dbReference type="EMBL" id="PVU90750.1"/>
    </source>
</evidence>
<protein>
    <recommendedName>
        <fullName evidence="4">DNA-directed RNA polymerase III subunit</fullName>
    </recommendedName>
</protein>
<evidence type="ECO:0000256" key="2">
    <source>
        <dbReference type="ARBA" id="ARBA00008352"/>
    </source>
</evidence>
<proteinExistence type="inferred from homology"/>
<organism evidence="6 7">
    <name type="scientific">Smittium simulii</name>
    <dbReference type="NCBI Taxonomy" id="133385"/>
    <lineage>
        <taxon>Eukaryota</taxon>
        <taxon>Fungi</taxon>
        <taxon>Fungi incertae sedis</taxon>
        <taxon>Zoopagomycota</taxon>
        <taxon>Kickxellomycotina</taxon>
        <taxon>Harpellomycetes</taxon>
        <taxon>Harpellales</taxon>
        <taxon>Legeriomycetaceae</taxon>
        <taxon>Smittium</taxon>
    </lineage>
</organism>
<comment type="caution">
    <text evidence="6">The sequence shown here is derived from an EMBL/GenBank/DDBJ whole genome shotgun (WGS) entry which is preliminary data.</text>
</comment>
<dbReference type="STRING" id="133385.A0A2T9YEJ0"/>
<evidence type="ECO:0000256" key="5">
    <source>
        <dbReference type="SAM" id="MobiDB-lite"/>
    </source>
</evidence>
<evidence type="ECO:0000256" key="4">
    <source>
        <dbReference type="PIRNR" id="PIRNR000777"/>
    </source>
</evidence>
<sequence>MSANGRMGGTRRFPQNALLKELGSAFYANQKNEQLFPDYVPPVMNKTAYHEKRMVELYKSYIENLKKTEIYLEEPPPQKDIERYSDKYFTGSNTKKSLKNAPFAVEFYPSELLPAITKINQKSYLKKASTQSVDVLKSMLKHEEDEEEQEESEQDAAWEEDEEEDNDYIDNYFDNGEGDDLEIDEDDGGNNFS</sequence>
<dbReference type="EMBL" id="MBFR01000240">
    <property type="protein sequence ID" value="PVU90750.1"/>
    <property type="molecule type" value="Genomic_DNA"/>
</dbReference>
<dbReference type="InterPro" id="IPR024661">
    <property type="entry name" value="RNA_pol_III_Rpc31"/>
</dbReference>
<comment type="subcellular location">
    <subcellularLocation>
        <location evidence="1 4">Nucleus</location>
    </subcellularLocation>
</comment>